<organism evidence="2 3">
    <name type="scientific">Euplotes crassus</name>
    <dbReference type="NCBI Taxonomy" id="5936"/>
    <lineage>
        <taxon>Eukaryota</taxon>
        <taxon>Sar</taxon>
        <taxon>Alveolata</taxon>
        <taxon>Ciliophora</taxon>
        <taxon>Intramacronucleata</taxon>
        <taxon>Spirotrichea</taxon>
        <taxon>Hypotrichia</taxon>
        <taxon>Euplotida</taxon>
        <taxon>Euplotidae</taxon>
        <taxon>Moneuplotes</taxon>
    </lineage>
</organism>
<gene>
    <name evidence="2" type="ORF">ECRASSUSDP1_LOCUS5420</name>
</gene>
<accession>A0AAD1X7U9</accession>
<evidence type="ECO:0000313" key="2">
    <source>
        <dbReference type="EMBL" id="CAI2364079.1"/>
    </source>
</evidence>
<feature type="compositionally biased region" description="Basic and acidic residues" evidence="1">
    <location>
        <begin position="258"/>
        <end position="270"/>
    </location>
</feature>
<evidence type="ECO:0000313" key="3">
    <source>
        <dbReference type="Proteomes" id="UP001295684"/>
    </source>
</evidence>
<feature type="compositionally biased region" description="Polar residues" evidence="1">
    <location>
        <begin position="96"/>
        <end position="110"/>
    </location>
</feature>
<comment type="caution">
    <text evidence="2">The sequence shown here is derived from an EMBL/GenBank/DDBJ whole genome shotgun (WGS) entry which is preliminary data.</text>
</comment>
<protein>
    <submittedName>
        <fullName evidence="2">Uncharacterized protein</fullName>
    </submittedName>
</protein>
<proteinExistence type="predicted"/>
<dbReference type="Proteomes" id="UP001295684">
    <property type="component" value="Unassembled WGS sequence"/>
</dbReference>
<feature type="region of interest" description="Disordered" evidence="1">
    <location>
        <begin position="88"/>
        <end position="113"/>
    </location>
</feature>
<dbReference type="EMBL" id="CAMPGE010005232">
    <property type="protein sequence ID" value="CAI2364079.1"/>
    <property type="molecule type" value="Genomic_DNA"/>
</dbReference>
<feature type="region of interest" description="Disordered" evidence="1">
    <location>
        <begin position="251"/>
        <end position="276"/>
    </location>
</feature>
<evidence type="ECO:0000256" key="1">
    <source>
        <dbReference type="SAM" id="MobiDB-lite"/>
    </source>
</evidence>
<dbReference type="AlphaFoldDB" id="A0AAD1X7U9"/>
<name>A0AAD1X7U9_EUPCR</name>
<reference evidence="2" key="1">
    <citation type="submission" date="2023-07" db="EMBL/GenBank/DDBJ databases">
        <authorList>
            <consortium name="AG Swart"/>
            <person name="Singh M."/>
            <person name="Singh A."/>
            <person name="Seah K."/>
            <person name="Emmerich C."/>
        </authorList>
    </citation>
    <scope>NUCLEOTIDE SEQUENCE</scope>
    <source>
        <strain evidence="2">DP1</strain>
    </source>
</reference>
<sequence length="328" mass="38601">MMIKLASLKNKELIKETVSEYERRGNYVRIFPAPGSDEYIKYFQYQKTINKYLYKVLFNKKLVLREDIAETPQYKLNYEVPKLSSYQQVREESKRMPSSKTGISEASTSDESNKLPKLMKKKQENSKMAITEDDVLIEYVSRLVEICNTVKEIDINQKLMINKFIEHYVWANPDSKEVPLKERIVNRYNEMISRRKDLLKSMIEKEIFDKDLSNSQGSKSVDTLVEERETQKRNILQQFTIKNLEEMLTMNSPSVRNETQRLNRSSDDRRSRKNGVKNVARDVINTLVPSGKYGILNLLDTSNKGNKGNDKKSFEIRRRKKFIRNLKK</sequence>
<keyword evidence="3" id="KW-1185">Reference proteome</keyword>